<feature type="non-terminal residue" evidence="2">
    <location>
        <position position="338"/>
    </location>
</feature>
<feature type="compositionally biased region" description="Polar residues" evidence="1">
    <location>
        <begin position="141"/>
        <end position="154"/>
    </location>
</feature>
<organism evidence="2">
    <name type="scientific">Tanacetum cinerariifolium</name>
    <name type="common">Dalmatian daisy</name>
    <name type="synonym">Chrysanthemum cinerariifolium</name>
    <dbReference type="NCBI Taxonomy" id="118510"/>
    <lineage>
        <taxon>Eukaryota</taxon>
        <taxon>Viridiplantae</taxon>
        <taxon>Streptophyta</taxon>
        <taxon>Embryophyta</taxon>
        <taxon>Tracheophyta</taxon>
        <taxon>Spermatophyta</taxon>
        <taxon>Magnoliopsida</taxon>
        <taxon>eudicotyledons</taxon>
        <taxon>Gunneridae</taxon>
        <taxon>Pentapetalae</taxon>
        <taxon>asterids</taxon>
        <taxon>campanulids</taxon>
        <taxon>Asterales</taxon>
        <taxon>Asteraceae</taxon>
        <taxon>Asteroideae</taxon>
        <taxon>Anthemideae</taxon>
        <taxon>Anthemidinae</taxon>
        <taxon>Tanacetum</taxon>
    </lineage>
</organism>
<reference evidence="2" key="1">
    <citation type="journal article" date="2019" name="Sci. Rep.">
        <title>Draft genome of Tanacetum cinerariifolium, the natural source of mosquito coil.</title>
        <authorList>
            <person name="Yamashiro T."/>
            <person name="Shiraishi A."/>
            <person name="Satake H."/>
            <person name="Nakayama K."/>
        </authorList>
    </citation>
    <scope>NUCLEOTIDE SEQUENCE</scope>
</reference>
<proteinExistence type="predicted"/>
<protein>
    <submittedName>
        <fullName evidence="2">Uncharacterized protein</fullName>
    </submittedName>
</protein>
<evidence type="ECO:0000313" key="2">
    <source>
        <dbReference type="EMBL" id="GEX44437.1"/>
    </source>
</evidence>
<sequence length="338" mass="38557">MLGGLYLHYKEYGLLVHNLAKSLPTQFTERIDSGATTIPRIISNALAQQLLDLLTTTIKNNLPQALTQAVRDTLPGFNRRIRNFIKDEILEVLNISVLNPMYKEFNALNKLEVSKMLHSSTKVPRDILVVNAKHLQTKVNRTSTDLHETTNFSVSAQEEQQSSDASDGQNSSTLMVHSTDEEPPSKKLKVVKAIPSIPNHIPLNTIRPIIFDSIPLLKGGSAPSLSYLQNFKEVGEVPMTLEEEKLQLKEAKRLAQEQELVEIEAQRTQHMNKTREEYMHCINFKDDPLPIAKFNYKKLIHIDSEYAQQVYKKLIYEIEARPDFVKARKIVENFLDDL</sequence>
<feature type="region of interest" description="Disordered" evidence="1">
    <location>
        <begin position="141"/>
        <end position="187"/>
    </location>
</feature>
<evidence type="ECO:0000256" key="1">
    <source>
        <dbReference type="SAM" id="MobiDB-lite"/>
    </source>
</evidence>
<feature type="compositionally biased region" description="Low complexity" evidence="1">
    <location>
        <begin position="155"/>
        <end position="169"/>
    </location>
</feature>
<comment type="caution">
    <text evidence="2">The sequence shown here is derived from an EMBL/GenBank/DDBJ whole genome shotgun (WGS) entry which is preliminary data.</text>
</comment>
<accession>A0A699H5Z4</accession>
<dbReference type="EMBL" id="BKCJ010108683">
    <property type="protein sequence ID" value="GEX44437.1"/>
    <property type="molecule type" value="Genomic_DNA"/>
</dbReference>
<gene>
    <name evidence="2" type="ORF">Tci_316412</name>
</gene>
<name>A0A699H5Z4_TANCI</name>
<dbReference type="AlphaFoldDB" id="A0A699H5Z4"/>